<dbReference type="EMBL" id="CAJNOC010001298">
    <property type="protein sequence ID" value="CAF0852562.1"/>
    <property type="molecule type" value="Genomic_DNA"/>
</dbReference>
<sequence length="83" mass="9800">MSRPITTDFMPDRNIYYEFIPPRHTNLVYDSNNVEETVEINDGENDIFDVRWIDGHDQEDDYEMSEDGSSDESFEPSDTEENE</sequence>
<dbReference type="Proteomes" id="UP000663879">
    <property type="component" value="Unassembled WGS sequence"/>
</dbReference>
<reference evidence="2" key="1">
    <citation type="submission" date="2021-02" db="EMBL/GenBank/DDBJ databases">
        <authorList>
            <person name="Nowell W R."/>
        </authorList>
    </citation>
    <scope>NUCLEOTIDE SEQUENCE</scope>
    <source>
        <strain evidence="2">Ploen Becks lab</strain>
    </source>
</reference>
<comment type="caution">
    <text evidence="2">The sequence shown here is derived from an EMBL/GenBank/DDBJ whole genome shotgun (WGS) entry which is preliminary data.</text>
</comment>
<evidence type="ECO:0000256" key="1">
    <source>
        <dbReference type="SAM" id="MobiDB-lite"/>
    </source>
</evidence>
<feature type="region of interest" description="Disordered" evidence="1">
    <location>
        <begin position="57"/>
        <end position="83"/>
    </location>
</feature>
<keyword evidence="3" id="KW-1185">Reference proteome</keyword>
<evidence type="ECO:0000313" key="2">
    <source>
        <dbReference type="EMBL" id="CAF0852562.1"/>
    </source>
</evidence>
<proteinExistence type="predicted"/>
<protein>
    <submittedName>
        <fullName evidence="2">Uncharacterized protein</fullName>
    </submittedName>
</protein>
<organism evidence="2 3">
    <name type="scientific">Brachionus calyciflorus</name>
    <dbReference type="NCBI Taxonomy" id="104777"/>
    <lineage>
        <taxon>Eukaryota</taxon>
        <taxon>Metazoa</taxon>
        <taxon>Spiralia</taxon>
        <taxon>Gnathifera</taxon>
        <taxon>Rotifera</taxon>
        <taxon>Eurotatoria</taxon>
        <taxon>Monogononta</taxon>
        <taxon>Pseudotrocha</taxon>
        <taxon>Ploima</taxon>
        <taxon>Brachionidae</taxon>
        <taxon>Brachionus</taxon>
    </lineage>
</organism>
<accession>A0A813WB87</accession>
<name>A0A813WB87_9BILA</name>
<gene>
    <name evidence="2" type="ORF">OXX778_LOCUS9024</name>
</gene>
<evidence type="ECO:0000313" key="3">
    <source>
        <dbReference type="Proteomes" id="UP000663879"/>
    </source>
</evidence>
<dbReference type="AlphaFoldDB" id="A0A813WB87"/>